<sequence>YASPVEESLAGLTDAVYELAKLYLRSFCPTTPGCTMEEHMEGGRDSKEASGTTEYLQFTLFAVHGIPANWVN</sequence>
<protein>
    <submittedName>
        <fullName evidence="1">Uncharacterized protein</fullName>
    </submittedName>
</protein>
<dbReference type="AlphaFoldDB" id="A0ABD0P252"/>
<dbReference type="Proteomes" id="UP001529510">
    <property type="component" value="Unassembled WGS sequence"/>
</dbReference>
<accession>A0ABD0P252</accession>
<feature type="non-terminal residue" evidence="1">
    <location>
        <position position="1"/>
    </location>
</feature>
<proteinExistence type="predicted"/>
<organism evidence="1 2">
    <name type="scientific">Cirrhinus mrigala</name>
    <name type="common">Mrigala</name>
    <dbReference type="NCBI Taxonomy" id="683832"/>
    <lineage>
        <taxon>Eukaryota</taxon>
        <taxon>Metazoa</taxon>
        <taxon>Chordata</taxon>
        <taxon>Craniata</taxon>
        <taxon>Vertebrata</taxon>
        <taxon>Euteleostomi</taxon>
        <taxon>Actinopterygii</taxon>
        <taxon>Neopterygii</taxon>
        <taxon>Teleostei</taxon>
        <taxon>Ostariophysi</taxon>
        <taxon>Cypriniformes</taxon>
        <taxon>Cyprinidae</taxon>
        <taxon>Labeoninae</taxon>
        <taxon>Labeonini</taxon>
        <taxon>Cirrhinus</taxon>
    </lineage>
</organism>
<evidence type="ECO:0000313" key="2">
    <source>
        <dbReference type="Proteomes" id="UP001529510"/>
    </source>
</evidence>
<gene>
    <name evidence="1" type="ORF">M9458_036415</name>
</gene>
<dbReference type="EMBL" id="JAMKFB020000018">
    <property type="protein sequence ID" value="KAL0168193.1"/>
    <property type="molecule type" value="Genomic_DNA"/>
</dbReference>
<feature type="non-terminal residue" evidence="1">
    <location>
        <position position="72"/>
    </location>
</feature>
<comment type="caution">
    <text evidence="1">The sequence shown here is derived from an EMBL/GenBank/DDBJ whole genome shotgun (WGS) entry which is preliminary data.</text>
</comment>
<reference evidence="1 2" key="1">
    <citation type="submission" date="2024-05" db="EMBL/GenBank/DDBJ databases">
        <title>Genome sequencing and assembly of Indian major carp, Cirrhinus mrigala (Hamilton, 1822).</title>
        <authorList>
            <person name="Mohindra V."/>
            <person name="Chowdhury L.M."/>
            <person name="Lal K."/>
            <person name="Jena J.K."/>
        </authorList>
    </citation>
    <scope>NUCLEOTIDE SEQUENCE [LARGE SCALE GENOMIC DNA]</scope>
    <source>
        <strain evidence="1">CM1030</strain>
        <tissue evidence="1">Blood</tissue>
    </source>
</reference>
<name>A0ABD0P252_CIRMR</name>
<keyword evidence="2" id="KW-1185">Reference proteome</keyword>
<evidence type="ECO:0000313" key="1">
    <source>
        <dbReference type="EMBL" id="KAL0168193.1"/>
    </source>
</evidence>